<organism evidence="1 2">
    <name type="scientific">Ensete ventricosum</name>
    <name type="common">Abyssinian banana</name>
    <name type="synonym">Musa ensete</name>
    <dbReference type="NCBI Taxonomy" id="4639"/>
    <lineage>
        <taxon>Eukaryota</taxon>
        <taxon>Viridiplantae</taxon>
        <taxon>Streptophyta</taxon>
        <taxon>Embryophyta</taxon>
        <taxon>Tracheophyta</taxon>
        <taxon>Spermatophyta</taxon>
        <taxon>Magnoliopsida</taxon>
        <taxon>Liliopsida</taxon>
        <taxon>Zingiberales</taxon>
        <taxon>Musaceae</taxon>
        <taxon>Ensete</taxon>
    </lineage>
</organism>
<comment type="caution">
    <text evidence="1">The sequence shown here is derived from an EMBL/GenBank/DDBJ whole genome shotgun (WGS) entry which is preliminary data.</text>
</comment>
<evidence type="ECO:0000313" key="2">
    <source>
        <dbReference type="Proteomes" id="UP000287651"/>
    </source>
</evidence>
<proteinExistence type="predicted"/>
<gene>
    <name evidence="1" type="ORF">B296_00024285</name>
</gene>
<name>A0A426YYH2_ENSVE</name>
<sequence>MSLEVGILLGMRGLQLVTEEEERLLAGVGAMVSRGRGGAASRRCGGCGQSR</sequence>
<protein>
    <submittedName>
        <fullName evidence="1">Uncharacterized protein</fullName>
    </submittedName>
</protein>
<dbReference type="AlphaFoldDB" id="A0A426YYH2"/>
<dbReference type="Proteomes" id="UP000287651">
    <property type="component" value="Unassembled WGS sequence"/>
</dbReference>
<accession>A0A426YYH2</accession>
<evidence type="ECO:0000313" key="1">
    <source>
        <dbReference type="EMBL" id="RRT56754.1"/>
    </source>
</evidence>
<dbReference type="EMBL" id="AMZH03009483">
    <property type="protein sequence ID" value="RRT56754.1"/>
    <property type="molecule type" value="Genomic_DNA"/>
</dbReference>
<reference evidence="1 2" key="1">
    <citation type="journal article" date="2014" name="Agronomy (Basel)">
        <title>A Draft Genome Sequence for Ensete ventricosum, the Drought-Tolerant Tree Against Hunger.</title>
        <authorList>
            <person name="Harrison J."/>
            <person name="Moore K.A."/>
            <person name="Paszkiewicz K."/>
            <person name="Jones T."/>
            <person name="Grant M."/>
            <person name="Ambacheew D."/>
            <person name="Muzemil S."/>
            <person name="Studholme D.J."/>
        </authorList>
    </citation>
    <scope>NUCLEOTIDE SEQUENCE [LARGE SCALE GENOMIC DNA]</scope>
</reference>